<proteinExistence type="predicted"/>
<name>A0A2G9SDI8_AQUCT</name>
<dbReference type="AlphaFoldDB" id="A0A2G9SDI8"/>
<protein>
    <submittedName>
        <fullName evidence="2">Uncharacterized protein</fullName>
    </submittedName>
</protein>
<reference evidence="2" key="1">
    <citation type="submission" date="2017-08" db="EMBL/GenBank/DDBJ databases">
        <title>Assembly of the North American Bullfrog Genome.</title>
        <authorList>
            <person name="Warren R.L."/>
            <person name="Vandervalk B.P."/>
            <person name="Kucuk E."/>
            <person name="Birol I."/>
            <person name="Helbing C."/>
            <person name="Pandoh P."/>
            <person name="Behsaz B."/>
            <person name="Mohamadi H."/>
            <person name="Chu J."/>
            <person name="Jackman S."/>
            <person name="Hammond S.A."/>
            <person name="Veldhoen N."/>
            <person name="Kirk H."/>
            <person name="Zhao Y."/>
            <person name="Coope R."/>
            <person name="Pleasance S."/>
            <person name="Moore R."/>
            <person name="Holt R."/>
        </authorList>
    </citation>
    <scope>NUCLEOTIDE SEQUENCE</scope>
    <source>
        <strain evidence="2">Bruno</strain>
        <tissue evidence="2">Liver</tissue>
    </source>
</reference>
<accession>A0A2G9SDI8</accession>
<evidence type="ECO:0000256" key="1">
    <source>
        <dbReference type="SAM" id="MobiDB-lite"/>
    </source>
</evidence>
<gene>
    <name evidence="2" type="ORF">AB205_0072470</name>
</gene>
<organism evidence="2">
    <name type="scientific">Aquarana catesbeiana</name>
    <name type="common">American bullfrog</name>
    <name type="synonym">Rana catesbeiana</name>
    <dbReference type="NCBI Taxonomy" id="8400"/>
    <lineage>
        <taxon>Eukaryota</taxon>
        <taxon>Metazoa</taxon>
        <taxon>Chordata</taxon>
        <taxon>Craniata</taxon>
        <taxon>Vertebrata</taxon>
        <taxon>Euteleostomi</taxon>
        <taxon>Amphibia</taxon>
        <taxon>Batrachia</taxon>
        <taxon>Anura</taxon>
        <taxon>Neobatrachia</taxon>
        <taxon>Ranoidea</taxon>
        <taxon>Ranidae</taxon>
        <taxon>Aquarana</taxon>
    </lineage>
</organism>
<evidence type="ECO:0000313" key="2">
    <source>
        <dbReference type="EMBL" id="PIO38187.1"/>
    </source>
</evidence>
<sequence>MPRRSRYDRPPARRPFDPSDRCYECGLDPDLTQDLGEEDIPDHVAEAVVGGPGLLLPGDQDLLHHVGPELELHAELDLLLLLKDLGHGPGLCHAPEAGQNQDLFLQKEQVVHPPEARGGA</sequence>
<feature type="region of interest" description="Disordered" evidence="1">
    <location>
        <begin position="1"/>
        <end position="21"/>
    </location>
</feature>
<dbReference type="EMBL" id="KV923995">
    <property type="protein sequence ID" value="PIO38187.1"/>
    <property type="molecule type" value="Genomic_DNA"/>
</dbReference>